<keyword evidence="1" id="KW-1133">Transmembrane helix</keyword>
<dbReference type="RefSeq" id="WP_213497353.1">
    <property type="nucleotide sequence ID" value="NZ_CP074694.1"/>
</dbReference>
<organism evidence="2 3">
    <name type="scientific">Telmatocola sphagniphila</name>
    <dbReference type="NCBI Taxonomy" id="1123043"/>
    <lineage>
        <taxon>Bacteria</taxon>
        <taxon>Pseudomonadati</taxon>
        <taxon>Planctomycetota</taxon>
        <taxon>Planctomycetia</taxon>
        <taxon>Gemmatales</taxon>
        <taxon>Gemmataceae</taxon>
    </lineage>
</organism>
<dbReference type="KEGG" id="tsph:KIH39_00660"/>
<name>A0A8E6B656_9BACT</name>
<keyword evidence="1" id="KW-0472">Membrane</keyword>
<accession>A0A8E6B656</accession>
<evidence type="ECO:0000313" key="3">
    <source>
        <dbReference type="Proteomes" id="UP000676194"/>
    </source>
</evidence>
<dbReference type="EMBL" id="CP074694">
    <property type="protein sequence ID" value="QVL32461.1"/>
    <property type="molecule type" value="Genomic_DNA"/>
</dbReference>
<gene>
    <name evidence="2" type="ORF">KIH39_00660</name>
</gene>
<proteinExistence type="predicted"/>
<dbReference type="AlphaFoldDB" id="A0A8E6B656"/>
<evidence type="ECO:0000313" key="2">
    <source>
        <dbReference type="EMBL" id="QVL32461.1"/>
    </source>
</evidence>
<evidence type="ECO:0000256" key="1">
    <source>
        <dbReference type="SAM" id="Phobius"/>
    </source>
</evidence>
<feature type="transmembrane region" description="Helical" evidence="1">
    <location>
        <begin position="173"/>
        <end position="195"/>
    </location>
</feature>
<protein>
    <submittedName>
        <fullName evidence="2">Uncharacterized protein</fullName>
    </submittedName>
</protein>
<feature type="transmembrane region" description="Helical" evidence="1">
    <location>
        <begin position="142"/>
        <end position="161"/>
    </location>
</feature>
<keyword evidence="3" id="KW-1185">Reference proteome</keyword>
<sequence>MSNPTLHQTRQQLDDLDSLIQRMLSLPLSHLDEEEAQKLQESARIPAEEFAPLPFPNRQMINEAKITSTPRIDTPDSSVMGWKVEFGDPIRVPETNRLVSLPPTAVEITPEELVPYASVVVEEVPRPALPTPQPALSASNDFVVPILWPFYLITRIFDMILGRGPTAWLTRPFGKHLVGVAGIAMIIGALVWAYLDWTEFRWTVRNSSSNISEFK</sequence>
<keyword evidence="1" id="KW-0812">Transmembrane</keyword>
<reference evidence="2" key="1">
    <citation type="submission" date="2021-05" db="EMBL/GenBank/DDBJ databases">
        <title>Complete genome sequence of the cellulolytic planctomycete Telmatocola sphagniphila SP2T and characterization of the first cellulase from planctomycetes.</title>
        <authorList>
            <person name="Rakitin A.L."/>
            <person name="Beletsky A.V."/>
            <person name="Naumoff D.G."/>
            <person name="Kulichevskaya I.S."/>
            <person name="Mardanov A.V."/>
            <person name="Ravin N.V."/>
            <person name="Dedysh S.N."/>
        </authorList>
    </citation>
    <scope>NUCLEOTIDE SEQUENCE</scope>
    <source>
        <strain evidence="2">SP2T</strain>
    </source>
</reference>
<dbReference type="Proteomes" id="UP000676194">
    <property type="component" value="Chromosome"/>
</dbReference>